<sequence length="119" mass="12948">MSPLAPPPTQAAWHQAPDLARCLDKPHLAAVFAEDAIVRLLDVDGIEAVLREPADRSRTVLGLHNPSTDEARINLHGLLPEHAESTWHFISGAMHTRRAADGMYVHLAASGHVWLTATP</sequence>
<keyword evidence="2" id="KW-1185">Reference proteome</keyword>
<dbReference type="EMBL" id="CP121682">
    <property type="protein sequence ID" value="WGD39111.1"/>
    <property type="molecule type" value="Genomic_DNA"/>
</dbReference>
<reference evidence="1 2" key="1">
    <citation type="submission" date="2023-03" db="EMBL/GenBank/DDBJ databases">
        <authorList>
            <person name="Mo P."/>
        </authorList>
    </citation>
    <scope>NUCLEOTIDE SEQUENCE [LARGE SCALE GENOMIC DNA]</scope>
    <source>
        <strain evidence="1 2">HUAS 5</strain>
    </source>
</reference>
<dbReference type="Proteomes" id="UP001216440">
    <property type="component" value="Chromosome"/>
</dbReference>
<protein>
    <submittedName>
        <fullName evidence="1">Uncharacterized protein</fullName>
    </submittedName>
</protein>
<evidence type="ECO:0000313" key="1">
    <source>
        <dbReference type="EMBL" id="WGD39111.1"/>
    </source>
</evidence>
<name>A0ABY8JWQ6_9ACTN</name>
<accession>A0ABY8JWQ6</accession>
<organism evidence="1 2">
    <name type="scientific">Streptomyces cathayae</name>
    <dbReference type="NCBI Taxonomy" id="3031124"/>
    <lineage>
        <taxon>Bacteria</taxon>
        <taxon>Bacillati</taxon>
        <taxon>Actinomycetota</taxon>
        <taxon>Actinomycetes</taxon>
        <taxon>Kitasatosporales</taxon>
        <taxon>Streptomycetaceae</taxon>
        <taxon>Streptomyces</taxon>
    </lineage>
</organism>
<gene>
    <name evidence="1" type="ORF">PYS65_02455</name>
</gene>
<dbReference type="RefSeq" id="WP_279332039.1">
    <property type="nucleotide sequence ID" value="NZ_CP121682.1"/>
</dbReference>
<evidence type="ECO:0000313" key="2">
    <source>
        <dbReference type="Proteomes" id="UP001216440"/>
    </source>
</evidence>
<proteinExistence type="predicted"/>